<dbReference type="EMBL" id="BPLR01000645">
    <property type="protein sequence ID" value="GIY96295.1"/>
    <property type="molecule type" value="Genomic_DNA"/>
</dbReference>
<feature type="compositionally biased region" description="Polar residues" evidence="1">
    <location>
        <begin position="41"/>
        <end position="78"/>
    </location>
</feature>
<reference evidence="2 3" key="1">
    <citation type="submission" date="2021-06" db="EMBL/GenBank/DDBJ databases">
        <title>Caerostris extrusa draft genome.</title>
        <authorList>
            <person name="Kono N."/>
            <person name="Arakawa K."/>
        </authorList>
    </citation>
    <scope>NUCLEOTIDE SEQUENCE [LARGE SCALE GENOMIC DNA]</scope>
</reference>
<feature type="compositionally biased region" description="Low complexity" evidence="1">
    <location>
        <begin position="83"/>
        <end position="97"/>
    </location>
</feature>
<dbReference type="AlphaFoldDB" id="A0AAV4XMH9"/>
<evidence type="ECO:0000313" key="3">
    <source>
        <dbReference type="Proteomes" id="UP001054945"/>
    </source>
</evidence>
<accession>A0AAV4XMH9</accession>
<keyword evidence="2" id="KW-0675">Receptor</keyword>
<feature type="region of interest" description="Disordered" evidence="1">
    <location>
        <begin position="27"/>
        <end position="97"/>
    </location>
</feature>
<organism evidence="2 3">
    <name type="scientific">Caerostris extrusa</name>
    <name type="common">Bark spider</name>
    <name type="synonym">Caerostris bankana</name>
    <dbReference type="NCBI Taxonomy" id="172846"/>
    <lineage>
        <taxon>Eukaryota</taxon>
        <taxon>Metazoa</taxon>
        <taxon>Ecdysozoa</taxon>
        <taxon>Arthropoda</taxon>
        <taxon>Chelicerata</taxon>
        <taxon>Arachnida</taxon>
        <taxon>Araneae</taxon>
        <taxon>Araneomorphae</taxon>
        <taxon>Entelegynae</taxon>
        <taxon>Araneoidea</taxon>
        <taxon>Araneidae</taxon>
        <taxon>Caerostris</taxon>
    </lineage>
</organism>
<evidence type="ECO:0000256" key="1">
    <source>
        <dbReference type="SAM" id="MobiDB-lite"/>
    </source>
</evidence>
<dbReference type="Proteomes" id="UP001054945">
    <property type="component" value="Unassembled WGS sequence"/>
</dbReference>
<comment type="caution">
    <text evidence="2">The sequence shown here is derived from an EMBL/GenBank/DDBJ whole genome shotgun (WGS) entry which is preliminary data.</text>
</comment>
<keyword evidence="3" id="KW-1185">Reference proteome</keyword>
<proteinExistence type="predicted"/>
<sequence>MNGNSYSFSSLSPQDFNLNDIGLDFLPSSSWDMGGAEGQDLDTSTLPTTLGAPSTPASISSVNSNAQPQRTQHPSGSAFSPELLSGRGSPSRSLLPR</sequence>
<gene>
    <name evidence="2" type="primary">Ncoa2_1</name>
    <name evidence="2" type="ORF">CEXT_49261</name>
</gene>
<protein>
    <submittedName>
        <fullName evidence="2">Nuclear receptor coactivator 2</fullName>
    </submittedName>
</protein>
<evidence type="ECO:0000313" key="2">
    <source>
        <dbReference type="EMBL" id="GIY96295.1"/>
    </source>
</evidence>
<name>A0AAV4XMH9_CAEEX</name>